<sequence length="1243" mass="131909">MPSRAARHTPSSTPPKATSSPLSKKQRQRQQKEHNSAMATDSPYSSSPAMPSSPLASSPPVVAIELPQDRPSPSQYPTPLPDEDYDDGPALPVPAPIPAASVPEGALVDLGIEDEFVGGSDTMREEPRMMLAEPLIIQQRSAPVSDQPQQPQEPQEPPYPPTPQSSNTHHTAKGNRRRTSHHSPHVAYGQSSSEDGHMRSPQAPRSHATAPRALSALSAALRTVQAVTSTATAYASSGYANYQQVGDDRRISASSSQRHAYGHGTDLALRKEDEDEDEIVDARWAECAGSRLLVLAYSGGVQVWDATVLNSVKEVANLRVPTDAIKGPVLSATVLPVDKDGAELGILTPHAFCVYNLSLGRVVSSHTFRAVASPSAAALEAVKDEADANHRRRGSGDSIGRAGSLRERKLSARRAVEIEDAVGTPLRFEATDKIVLVTTHTPPALVILARTSLQVLHVIPSALLAVPLPPSSLGTNSSSSYGSPTASRVSASPRPTGLEHYAPLAPVAALNGRLLAFLAPPPETPAGVETPSTDGGITSWGRTLGRFFSRSAPAATSTAVNMLGGTPVGNAVLEASSNVLAAAGLSTPQGGAGSWIRVLDLAPLLHHQPSRDIHAFEAGRHAVGGLHFAADGTRLVVVRRDGLGAGVWGLRPGNENAGPVHLYKLRRGRTTAVIQTVAGSNDGRFIALSTQRRTIHVFAVNPYGGRADWRSHLTARVRDTEVGLAGLSPASVLQTDADGPPTNVHALVRMHLSRTSQQHSPDVDTVPPNPAPLAITFVPPSLATPISNPLRSPTSPMSPQPTGAQDVLVFDPVDGVLTLRRMTLSLETPTPHTMGVPLPVSMSLPTSRFMSSTSVSSSPPVHVGSYGRGGPQTASGSAHGSPNTNSTMTETVGAELAGKEVVLATWPLRRRKGWAEIRRADVGSVGADGRQQAGHKESWLSQAELSTFSSAPRALPRPIYLTHQFFFYTLGHDYHALIRRYQFSLRGAKIDVRKEVEVSGVLTGGGEAFVEGIAPSSSPRAIHRRSRTSQASFDEPLASALSGAQYALPPPVLPMLPNGMPSSSSFRGAIPIRAVAANLGDGVAEGIGRIRREMRHQRQRQLARSPPATRQQGDDLLEASVPLEFDEEDEDFIGVPAAAPPEAFLQVHAHADREEDDVSANTSPSRTGEDSVLTISTPATSAHPLEDEIDGGIMLDDGWTEDNLAVEEAERFDDILVGLDETPAPAETSRRKDTGGRGRKRRN</sequence>
<evidence type="ECO:0000313" key="3">
    <source>
        <dbReference type="EMBL" id="KAF7291559.1"/>
    </source>
</evidence>
<protein>
    <submittedName>
        <fullName evidence="3">Glycosyltransferase family 1 protein</fullName>
    </submittedName>
</protein>
<comment type="caution">
    <text evidence="3">The sequence shown here is derived from an EMBL/GenBank/DDBJ whole genome shotgun (WGS) entry which is preliminary data.</text>
</comment>
<feature type="compositionally biased region" description="Low complexity" evidence="1">
    <location>
        <begin position="9"/>
        <end position="23"/>
    </location>
</feature>
<feature type="domain" description="BCAS3 WD40" evidence="2">
    <location>
        <begin position="658"/>
        <end position="718"/>
    </location>
</feature>
<feature type="compositionally biased region" description="Polar residues" evidence="1">
    <location>
        <begin position="872"/>
        <end position="888"/>
    </location>
</feature>
<feature type="compositionally biased region" description="Low complexity" evidence="1">
    <location>
        <begin position="42"/>
        <end position="60"/>
    </location>
</feature>
<feature type="region of interest" description="Disordered" evidence="1">
    <location>
        <begin position="1"/>
        <end position="98"/>
    </location>
</feature>
<reference evidence="3" key="1">
    <citation type="submission" date="2020-05" db="EMBL/GenBank/DDBJ databases">
        <title>Mycena genomes resolve the evolution of fungal bioluminescence.</title>
        <authorList>
            <person name="Tsai I.J."/>
        </authorList>
    </citation>
    <scope>NUCLEOTIDE SEQUENCE</scope>
    <source>
        <strain evidence="3">110903Hualien_Pintung</strain>
    </source>
</reference>
<feature type="compositionally biased region" description="Pro residues" evidence="1">
    <location>
        <begin position="154"/>
        <end position="163"/>
    </location>
</feature>
<feature type="compositionally biased region" description="Low complexity" evidence="1">
    <location>
        <begin position="473"/>
        <end position="487"/>
    </location>
</feature>
<keyword evidence="3" id="KW-0808">Transferase</keyword>
<dbReference type="Gene3D" id="2.130.10.10">
    <property type="entry name" value="YVTN repeat-like/Quinoprotein amine dehydrogenase"/>
    <property type="match status" value="1"/>
</dbReference>
<feature type="region of interest" description="Disordered" evidence="1">
    <location>
        <begin position="1216"/>
        <end position="1243"/>
    </location>
</feature>
<feature type="region of interest" description="Disordered" evidence="1">
    <location>
        <begin position="250"/>
        <end position="273"/>
    </location>
</feature>
<feature type="region of interest" description="Disordered" evidence="1">
    <location>
        <begin position="848"/>
        <end position="888"/>
    </location>
</feature>
<dbReference type="GO" id="GO:0006914">
    <property type="term" value="P:autophagy"/>
    <property type="evidence" value="ECO:0007669"/>
    <property type="project" value="InterPro"/>
</dbReference>
<accession>A0A8H6S273</accession>
<dbReference type="Pfam" id="PF21034">
    <property type="entry name" value="BCAS3_WD40"/>
    <property type="match status" value="1"/>
</dbReference>
<dbReference type="InterPro" id="IPR045142">
    <property type="entry name" value="BCAS3-like"/>
</dbReference>
<evidence type="ECO:0000259" key="2">
    <source>
        <dbReference type="Pfam" id="PF21034"/>
    </source>
</evidence>
<organism evidence="3 4">
    <name type="scientific">Mycena chlorophos</name>
    <name type="common">Agaric fungus</name>
    <name type="synonym">Agaricus chlorophos</name>
    <dbReference type="NCBI Taxonomy" id="658473"/>
    <lineage>
        <taxon>Eukaryota</taxon>
        <taxon>Fungi</taxon>
        <taxon>Dikarya</taxon>
        <taxon>Basidiomycota</taxon>
        <taxon>Agaricomycotina</taxon>
        <taxon>Agaricomycetes</taxon>
        <taxon>Agaricomycetidae</taxon>
        <taxon>Agaricales</taxon>
        <taxon>Marasmiineae</taxon>
        <taxon>Mycenaceae</taxon>
        <taxon>Mycena</taxon>
    </lineage>
</organism>
<feature type="compositionally biased region" description="Basic residues" evidence="1">
    <location>
        <begin position="170"/>
        <end position="184"/>
    </location>
</feature>
<feature type="region of interest" description="Disordered" evidence="1">
    <location>
        <begin position="1094"/>
        <end position="1114"/>
    </location>
</feature>
<name>A0A8H6S273_MYCCL</name>
<dbReference type="Proteomes" id="UP000613580">
    <property type="component" value="Unassembled WGS sequence"/>
</dbReference>
<dbReference type="InterPro" id="IPR015943">
    <property type="entry name" value="WD40/YVTN_repeat-like_dom_sf"/>
</dbReference>
<feature type="region of interest" description="Disordered" evidence="1">
    <location>
        <begin position="119"/>
        <end position="211"/>
    </location>
</feature>
<dbReference type="GO" id="GO:0042594">
    <property type="term" value="P:response to starvation"/>
    <property type="evidence" value="ECO:0007669"/>
    <property type="project" value="TreeGrafter"/>
</dbReference>
<dbReference type="AlphaFoldDB" id="A0A8H6S273"/>
<dbReference type="SUPFAM" id="SSF50978">
    <property type="entry name" value="WD40 repeat-like"/>
    <property type="match status" value="1"/>
</dbReference>
<dbReference type="PANTHER" id="PTHR13268">
    <property type="entry name" value="BREAST CARCINOMA AMPLIFIED SEQUENCE 3"/>
    <property type="match status" value="1"/>
</dbReference>
<evidence type="ECO:0000256" key="1">
    <source>
        <dbReference type="SAM" id="MobiDB-lite"/>
    </source>
</evidence>
<feature type="region of interest" description="Disordered" evidence="1">
    <location>
        <begin position="1151"/>
        <end position="1185"/>
    </location>
</feature>
<gene>
    <name evidence="3" type="ORF">HMN09_01247000</name>
</gene>
<dbReference type="GO" id="GO:0005737">
    <property type="term" value="C:cytoplasm"/>
    <property type="evidence" value="ECO:0007669"/>
    <property type="project" value="TreeGrafter"/>
</dbReference>
<feature type="region of interest" description="Disordered" evidence="1">
    <location>
        <begin position="473"/>
        <end position="494"/>
    </location>
</feature>
<dbReference type="EMBL" id="JACAZE010000024">
    <property type="protein sequence ID" value="KAF7291559.1"/>
    <property type="molecule type" value="Genomic_DNA"/>
</dbReference>
<dbReference type="GO" id="GO:0016740">
    <property type="term" value="F:transferase activity"/>
    <property type="evidence" value="ECO:0007669"/>
    <property type="project" value="UniProtKB-KW"/>
</dbReference>
<keyword evidence="4" id="KW-1185">Reference proteome</keyword>
<feature type="compositionally biased region" description="Low complexity" evidence="1">
    <location>
        <begin position="848"/>
        <end position="865"/>
    </location>
</feature>
<dbReference type="InterPro" id="IPR036322">
    <property type="entry name" value="WD40_repeat_dom_sf"/>
</dbReference>
<dbReference type="PANTHER" id="PTHR13268:SF0">
    <property type="entry name" value="BCAS3 MICROTUBULE ASSOCIATED CELL MIGRATION FACTOR"/>
    <property type="match status" value="1"/>
</dbReference>
<proteinExistence type="predicted"/>
<evidence type="ECO:0000313" key="4">
    <source>
        <dbReference type="Proteomes" id="UP000613580"/>
    </source>
</evidence>
<dbReference type="InterPro" id="IPR048382">
    <property type="entry name" value="BCAS3_WD40"/>
</dbReference>
<dbReference type="OrthoDB" id="25778at2759"/>